<sequence length="294" mass="32355">MKKVFTKEVTIAVITIISLVILFLGLNYMKGINLFQPANYYYISLSNVSELQNSSPVLVDGFKVGIVNDIQYDYDHPGHIVVQIGLDKDLKVQTGSYAELKSNLTAGAYLDLKLNTYVGSYCAIGDTIQGVAAIGMMDKLSTDILPQIEQILPRLDSILLGIQVLVNHPALNQSLNHIEATTADLQKSSAQLSGLLANDIPAIASHLNTVSSDFSVVSGNLKAVDFQRTFSSVDTLLNNMNQISQQLNNPTNSLGLLLNDRTLYDHLDSTAYNASKLFLDLKERPKRYVHFSLF</sequence>
<feature type="domain" description="Mce/MlaD" evidence="2">
    <location>
        <begin position="38"/>
        <end position="112"/>
    </location>
</feature>
<reference evidence="3 4" key="1">
    <citation type="submission" date="2019-03" db="EMBL/GenBank/DDBJ databases">
        <title>Single cell metagenomics reveals metabolic interactions within the superorganism composed of flagellate Streblomastix strix and complex community of Bacteroidetes bacteria on its surface.</title>
        <authorList>
            <person name="Treitli S.C."/>
            <person name="Kolisko M."/>
            <person name="Husnik F."/>
            <person name="Keeling P."/>
            <person name="Hampl V."/>
        </authorList>
    </citation>
    <scope>NUCLEOTIDE SEQUENCE [LARGE SCALE GENOMIC DNA]</scope>
    <source>
        <strain evidence="3">St1</strain>
    </source>
</reference>
<dbReference type="Pfam" id="PF02470">
    <property type="entry name" value="MlaD"/>
    <property type="match status" value="1"/>
</dbReference>
<gene>
    <name evidence="3" type="ORF">EZS26_002299</name>
</gene>
<dbReference type="InterPro" id="IPR003399">
    <property type="entry name" value="Mce/MlaD"/>
</dbReference>
<feature type="transmembrane region" description="Helical" evidence="1">
    <location>
        <begin position="9"/>
        <end position="29"/>
    </location>
</feature>
<keyword evidence="1" id="KW-0812">Transmembrane</keyword>
<evidence type="ECO:0000256" key="1">
    <source>
        <dbReference type="SAM" id="Phobius"/>
    </source>
</evidence>
<keyword evidence="1" id="KW-0472">Membrane</keyword>
<comment type="caution">
    <text evidence="3">The sequence shown here is derived from an EMBL/GenBank/DDBJ whole genome shotgun (WGS) entry which is preliminary data.</text>
</comment>
<dbReference type="AlphaFoldDB" id="A0A5M8NZH1"/>
<name>A0A5M8NZH1_9BACT</name>
<dbReference type="PANTHER" id="PTHR33371:SF4">
    <property type="entry name" value="INTERMEMBRANE PHOSPHOLIPID TRANSPORT SYSTEM BINDING PROTEIN MLAD"/>
    <property type="match status" value="1"/>
</dbReference>
<evidence type="ECO:0000313" key="4">
    <source>
        <dbReference type="Proteomes" id="UP000324575"/>
    </source>
</evidence>
<dbReference type="EMBL" id="SNRX01000017">
    <property type="protein sequence ID" value="KAA6301555.1"/>
    <property type="molecule type" value="Genomic_DNA"/>
</dbReference>
<accession>A0A5M8NZH1</accession>
<dbReference type="PANTHER" id="PTHR33371">
    <property type="entry name" value="INTERMEMBRANE PHOSPHOLIPID TRANSPORT SYSTEM BINDING PROTEIN MLAD-RELATED"/>
    <property type="match status" value="1"/>
</dbReference>
<dbReference type="InterPro" id="IPR052336">
    <property type="entry name" value="MlaD_Phospholipid_Transporter"/>
</dbReference>
<protein>
    <submittedName>
        <fullName evidence="3">Phospholipid/cholesterol/gamma-HCH transport system substrate-binding protein</fullName>
    </submittedName>
</protein>
<evidence type="ECO:0000313" key="3">
    <source>
        <dbReference type="EMBL" id="KAA6301555.1"/>
    </source>
</evidence>
<organism evidence="3 4">
    <name type="scientific">Candidatus Ordinivivax streblomastigis</name>
    <dbReference type="NCBI Taxonomy" id="2540710"/>
    <lineage>
        <taxon>Bacteria</taxon>
        <taxon>Pseudomonadati</taxon>
        <taxon>Bacteroidota</taxon>
        <taxon>Bacteroidia</taxon>
        <taxon>Bacteroidales</taxon>
        <taxon>Candidatus Ordinivivax</taxon>
    </lineage>
</organism>
<dbReference type="Proteomes" id="UP000324575">
    <property type="component" value="Unassembled WGS sequence"/>
</dbReference>
<evidence type="ECO:0000259" key="2">
    <source>
        <dbReference type="Pfam" id="PF02470"/>
    </source>
</evidence>
<proteinExistence type="predicted"/>
<keyword evidence="1" id="KW-1133">Transmembrane helix</keyword>